<dbReference type="PROSITE" id="PS00070">
    <property type="entry name" value="ALDEHYDE_DEHYDR_CYS"/>
    <property type="match status" value="1"/>
</dbReference>
<dbReference type="Gene3D" id="3.40.309.10">
    <property type="entry name" value="Aldehyde Dehydrogenase, Chain A, domain 2"/>
    <property type="match status" value="1"/>
</dbReference>
<evidence type="ECO:0000256" key="2">
    <source>
        <dbReference type="ARBA" id="ARBA00023002"/>
    </source>
</evidence>
<dbReference type="Gene3D" id="3.40.605.10">
    <property type="entry name" value="Aldehyde Dehydrogenase, Chain A, domain 1"/>
    <property type="match status" value="1"/>
</dbReference>
<feature type="active site" evidence="3">
    <location>
        <position position="226"/>
    </location>
</feature>
<dbReference type="RefSeq" id="WP_200112612.1">
    <property type="nucleotide sequence ID" value="NZ_JAEHOH010000001.1"/>
</dbReference>
<dbReference type="InterPro" id="IPR016161">
    <property type="entry name" value="Ald_DH/histidinol_DH"/>
</dbReference>
<dbReference type="InterPro" id="IPR015590">
    <property type="entry name" value="Aldehyde_DH_dom"/>
</dbReference>
<dbReference type="Proteomes" id="UP000608530">
    <property type="component" value="Unassembled WGS sequence"/>
</dbReference>
<comment type="similarity">
    <text evidence="1 4">Belongs to the aldehyde dehydrogenase family.</text>
</comment>
<evidence type="ECO:0000313" key="6">
    <source>
        <dbReference type="EMBL" id="MBK0417479.1"/>
    </source>
</evidence>
<evidence type="ECO:0000259" key="5">
    <source>
        <dbReference type="Pfam" id="PF00171"/>
    </source>
</evidence>
<evidence type="ECO:0000256" key="3">
    <source>
        <dbReference type="PROSITE-ProRule" id="PRU10007"/>
    </source>
</evidence>
<accession>A0A934Q308</accession>
<dbReference type="InterPro" id="IPR016162">
    <property type="entry name" value="Ald_DH_N"/>
</dbReference>
<keyword evidence="2 4" id="KW-0560">Oxidoreductase</keyword>
<dbReference type="InterPro" id="IPR016160">
    <property type="entry name" value="Ald_DH_CS_CYS"/>
</dbReference>
<dbReference type="InterPro" id="IPR029510">
    <property type="entry name" value="Ald_DH_CS_GLU"/>
</dbReference>
<sequence>MDIFSPVDGSVISQVADTTPEEVADAVSAARRGFDVWSARSPMERGRALRRVGEAMLQHEDELAELEARNLGAPLPSSLAMVRRAAQSFFYFGELADKVAGDVVPVEGDYFAYSKREPHGVVAAVVPWNAPIIFATKKIAPALAFGNACLLKPAPETPLSALLLERLMLESGLPEGVVRVLPGGRATGEALTGDPRVSLIVFTGHDGTGKAIAAAAAGNLVPTALELGGKSAQLVFADAPANRLVEGLASGIFANAGQACIAGSRILVERGAEEDLHRRLAERTRAIRVGDPLAPSTEVGPQTTRTQQEKTERMIRDAVAGGASLLAQAELPDSADLGDGYYVAPTLLADVRPDMEIVREEVFGPVAVLASFETEAEAIAMANDTEYGLAAGVWSTDVARAHRVADRLRAGTVWVNTYGVISDRMPFGGIGRSGYGREGGRAAVELYTRLKSVWTSLHDDEVTRDIELP</sequence>
<gene>
    <name evidence="6" type="ORF">JD276_00300</name>
</gene>
<dbReference type="FunFam" id="3.40.309.10:FF:000012">
    <property type="entry name" value="Betaine aldehyde dehydrogenase"/>
    <property type="match status" value="1"/>
</dbReference>
<dbReference type="PANTHER" id="PTHR11699">
    <property type="entry name" value="ALDEHYDE DEHYDROGENASE-RELATED"/>
    <property type="match status" value="1"/>
</dbReference>
<name>A0A934Q308_9MICO</name>
<dbReference type="PROSITE" id="PS00687">
    <property type="entry name" value="ALDEHYDE_DEHYDR_GLU"/>
    <property type="match status" value="1"/>
</dbReference>
<dbReference type="EMBL" id="JAEHOH010000001">
    <property type="protein sequence ID" value="MBK0417479.1"/>
    <property type="molecule type" value="Genomic_DNA"/>
</dbReference>
<comment type="caution">
    <text evidence="6">The sequence shown here is derived from an EMBL/GenBank/DDBJ whole genome shotgun (WGS) entry which is preliminary data.</text>
</comment>
<evidence type="ECO:0000313" key="7">
    <source>
        <dbReference type="Proteomes" id="UP000608530"/>
    </source>
</evidence>
<protein>
    <submittedName>
        <fullName evidence="6">Aldehyde dehydrogenase family protein</fullName>
    </submittedName>
</protein>
<proteinExistence type="inferred from homology"/>
<reference evidence="6" key="1">
    <citation type="submission" date="2020-12" db="EMBL/GenBank/DDBJ databases">
        <title>Leucobacter sp. CAS1, isolated from Chromium sludge.</title>
        <authorList>
            <person name="Xu Z."/>
        </authorList>
    </citation>
    <scope>NUCLEOTIDE SEQUENCE</scope>
    <source>
        <strain evidence="6">CSA1</strain>
    </source>
</reference>
<organism evidence="6 7">
    <name type="scientific">Leucobacter chromiisoli</name>
    <dbReference type="NCBI Taxonomy" id="2796471"/>
    <lineage>
        <taxon>Bacteria</taxon>
        <taxon>Bacillati</taxon>
        <taxon>Actinomycetota</taxon>
        <taxon>Actinomycetes</taxon>
        <taxon>Micrococcales</taxon>
        <taxon>Microbacteriaceae</taxon>
        <taxon>Leucobacter</taxon>
    </lineage>
</organism>
<dbReference type="AlphaFoldDB" id="A0A934Q308"/>
<dbReference type="SUPFAM" id="SSF53720">
    <property type="entry name" value="ALDH-like"/>
    <property type="match status" value="1"/>
</dbReference>
<evidence type="ECO:0000256" key="1">
    <source>
        <dbReference type="ARBA" id="ARBA00009986"/>
    </source>
</evidence>
<dbReference type="Pfam" id="PF00171">
    <property type="entry name" value="Aldedh"/>
    <property type="match status" value="1"/>
</dbReference>
<evidence type="ECO:0000256" key="4">
    <source>
        <dbReference type="RuleBase" id="RU003345"/>
    </source>
</evidence>
<feature type="domain" description="Aldehyde dehydrogenase" evidence="5">
    <location>
        <begin position="2"/>
        <end position="453"/>
    </location>
</feature>
<dbReference type="FunFam" id="3.40.605.10:FF:000007">
    <property type="entry name" value="NAD/NADP-dependent betaine aldehyde dehydrogenase"/>
    <property type="match status" value="1"/>
</dbReference>
<keyword evidence="7" id="KW-1185">Reference proteome</keyword>
<dbReference type="GO" id="GO:0016620">
    <property type="term" value="F:oxidoreductase activity, acting on the aldehyde or oxo group of donors, NAD or NADP as acceptor"/>
    <property type="evidence" value="ECO:0007669"/>
    <property type="project" value="InterPro"/>
</dbReference>
<dbReference type="InterPro" id="IPR016163">
    <property type="entry name" value="Ald_DH_C"/>
</dbReference>